<dbReference type="PANTHER" id="PTHR42681:SF1">
    <property type="entry name" value="MALONYL-COA-ACYL CARRIER PROTEIN TRANSACYLASE, MITOCHONDRIAL"/>
    <property type="match status" value="1"/>
</dbReference>
<evidence type="ECO:0000256" key="2">
    <source>
        <dbReference type="ARBA" id="ARBA00018953"/>
    </source>
</evidence>
<dbReference type="InterPro" id="IPR001227">
    <property type="entry name" value="Ac_transferase_dom_sf"/>
</dbReference>
<evidence type="ECO:0000256" key="7">
    <source>
        <dbReference type="PIRSR" id="PIRSR000446-1"/>
    </source>
</evidence>
<dbReference type="EC" id="2.3.1.39" evidence="1 6"/>
<dbReference type="InterPro" id="IPR016035">
    <property type="entry name" value="Acyl_Trfase/lysoPLipase"/>
</dbReference>
<proteinExistence type="inferred from homology"/>
<dbReference type="Gene3D" id="3.30.70.250">
    <property type="entry name" value="Malonyl-CoA ACP transacylase, ACP-binding"/>
    <property type="match status" value="1"/>
</dbReference>
<evidence type="ECO:0000313" key="10">
    <source>
        <dbReference type="Proteomes" id="UP000588068"/>
    </source>
</evidence>
<dbReference type="AlphaFoldDB" id="A0A841HJ90"/>
<evidence type="ECO:0000256" key="1">
    <source>
        <dbReference type="ARBA" id="ARBA00013258"/>
    </source>
</evidence>
<dbReference type="PANTHER" id="PTHR42681">
    <property type="entry name" value="MALONYL-COA-ACYL CARRIER PROTEIN TRANSACYLASE, MITOCHONDRIAL"/>
    <property type="match status" value="1"/>
</dbReference>
<comment type="catalytic activity">
    <reaction evidence="5 6">
        <text>holo-[ACP] + malonyl-CoA = malonyl-[ACP] + CoA</text>
        <dbReference type="Rhea" id="RHEA:41792"/>
        <dbReference type="Rhea" id="RHEA-COMP:9623"/>
        <dbReference type="Rhea" id="RHEA-COMP:9685"/>
        <dbReference type="ChEBI" id="CHEBI:57287"/>
        <dbReference type="ChEBI" id="CHEBI:57384"/>
        <dbReference type="ChEBI" id="CHEBI:64479"/>
        <dbReference type="ChEBI" id="CHEBI:78449"/>
        <dbReference type="EC" id="2.3.1.39"/>
    </reaction>
</comment>
<keyword evidence="10" id="KW-1185">Reference proteome</keyword>
<organism evidence="9 10">
    <name type="scientific">Povalibacter uvarum</name>
    <dbReference type="NCBI Taxonomy" id="732238"/>
    <lineage>
        <taxon>Bacteria</taxon>
        <taxon>Pseudomonadati</taxon>
        <taxon>Pseudomonadota</taxon>
        <taxon>Gammaproteobacteria</taxon>
        <taxon>Steroidobacterales</taxon>
        <taxon>Steroidobacteraceae</taxon>
        <taxon>Povalibacter</taxon>
    </lineage>
</organism>
<gene>
    <name evidence="9" type="ORF">HNQ60_000941</name>
</gene>
<dbReference type="InterPro" id="IPR004410">
    <property type="entry name" value="Malonyl_CoA-ACP_transAc_FabD"/>
</dbReference>
<keyword evidence="3 6" id="KW-0808">Transferase</keyword>
<dbReference type="NCBIfam" id="TIGR00128">
    <property type="entry name" value="fabD"/>
    <property type="match status" value="1"/>
</dbReference>
<reference evidence="9 10" key="1">
    <citation type="submission" date="2020-08" db="EMBL/GenBank/DDBJ databases">
        <title>Genomic Encyclopedia of Type Strains, Phase IV (KMG-IV): sequencing the most valuable type-strain genomes for metagenomic binning, comparative biology and taxonomic classification.</title>
        <authorList>
            <person name="Goeker M."/>
        </authorList>
    </citation>
    <scope>NUCLEOTIDE SEQUENCE [LARGE SCALE GENOMIC DNA]</scope>
    <source>
        <strain evidence="9 10">DSM 26723</strain>
    </source>
</reference>
<evidence type="ECO:0000256" key="6">
    <source>
        <dbReference type="PIRNR" id="PIRNR000446"/>
    </source>
</evidence>
<dbReference type="EMBL" id="JACHHZ010000001">
    <property type="protein sequence ID" value="MBB6092095.1"/>
    <property type="molecule type" value="Genomic_DNA"/>
</dbReference>
<dbReference type="PIRSF" id="PIRSF000446">
    <property type="entry name" value="Mct"/>
    <property type="match status" value="1"/>
</dbReference>
<dbReference type="InterPro" id="IPR050858">
    <property type="entry name" value="Mal-CoA-ACP_Trans/PKS_FabD"/>
</dbReference>
<dbReference type="GO" id="GO:0006633">
    <property type="term" value="P:fatty acid biosynthetic process"/>
    <property type="evidence" value="ECO:0007669"/>
    <property type="project" value="TreeGrafter"/>
</dbReference>
<dbReference type="Proteomes" id="UP000588068">
    <property type="component" value="Unassembled WGS sequence"/>
</dbReference>
<dbReference type="GO" id="GO:0005829">
    <property type="term" value="C:cytosol"/>
    <property type="evidence" value="ECO:0007669"/>
    <property type="project" value="TreeGrafter"/>
</dbReference>
<evidence type="ECO:0000259" key="8">
    <source>
        <dbReference type="SMART" id="SM00827"/>
    </source>
</evidence>
<dbReference type="InterPro" id="IPR016036">
    <property type="entry name" value="Malonyl_transacylase_ACP-bd"/>
</dbReference>
<comment type="similarity">
    <text evidence="6">Belongs to the fabD family.</text>
</comment>
<feature type="active site" evidence="7">
    <location>
        <position position="200"/>
    </location>
</feature>
<dbReference type="RefSeq" id="WP_184329847.1">
    <property type="nucleotide sequence ID" value="NZ_JACHHZ010000001.1"/>
</dbReference>
<keyword evidence="4 6" id="KW-0012">Acyltransferase</keyword>
<evidence type="ECO:0000256" key="5">
    <source>
        <dbReference type="ARBA" id="ARBA00048462"/>
    </source>
</evidence>
<protein>
    <recommendedName>
        <fullName evidence="2 6">Malonyl CoA-acyl carrier protein transacylase</fullName>
        <ecNumber evidence="1 6">2.3.1.39</ecNumber>
    </recommendedName>
</protein>
<dbReference type="SUPFAM" id="SSF52151">
    <property type="entry name" value="FabD/lysophospholipase-like"/>
    <property type="match status" value="1"/>
</dbReference>
<feature type="active site" evidence="7">
    <location>
        <position position="91"/>
    </location>
</feature>
<feature type="domain" description="Malonyl-CoA:ACP transacylase (MAT)" evidence="8">
    <location>
        <begin position="6"/>
        <end position="311"/>
    </location>
</feature>
<dbReference type="InterPro" id="IPR014043">
    <property type="entry name" value="Acyl_transferase_dom"/>
</dbReference>
<dbReference type="GO" id="GO:0004314">
    <property type="term" value="F:[acyl-carrier-protein] S-malonyltransferase activity"/>
    <property type="evidence" value="ECO:0007669"/>
    <property type="project" value="UniProtKB-EC"/>
</dbReference>
<dbReference type="Gene3D" id="3.40.366.10">
    <property type="entry name" value="Malonyl-Coenzyme A Acyl Carrier Protein, domain 2"/>
    <property type="match status" value="1"/>
</dbReference>
<dbReference type="SUPFAM" id="SSF55048">
    <property type="entry name" value="Probable ACP-binding domain of malonyl-CoA ACP transacylase"/>
    <property type="match status" value="1"/>
</dbReference>
<evidence type="ECO:0000313" key="9">
    <source>
        <dbReference type="EMBL" id="MBB6092095.1"/>
    </source>
</evidence>
<name>A0A841HJ90_9GAMM</name>
<dbReference type="Pfam" id="PF00698">
    <property type="entry name" value="Acyl_transf_1"/>
    <property type="match status" value="1"/>
</dbReference>
<evidence type="ECO:0000256" key="4">
    <source>
        <dbReference type="ARBA" id="ARBA00023315"/>
    </source>
</evidence>
<evidence type="ECO:0000256" key="3">
    <source>
        <dbReference type="ARBA" id="ARBA00022679"/>
    </source>
</evidence>
<accession>A0A841HJ90</accession>
<dbReference type="FunFam" id="3.30.70.250:FF:000001">
    <property type="entry name" value="Malonyl CoA-acyl carrier protein transacylase"/>
    <property type="match status" value="1"/>
</dbReference>
<sequence>MAFAFVFPGQGSQSIGMLSALASAEPLVQETFAEASSVLGYDLWKLCQEGPEELLGQTERTQPAMLAAGIATWRVWRKHGGLLPSAMAGHSLGEYSALVAAGALDFATAIALVQFRGQAMQAAVPAGQGAMAAILGAEDADIDAACREAAQGEIVQPANFNSPGQIVIAGSAAAVDRAIEILKAKGAKRAIKLPVSVPSHSPLMAPAAEKLGQRLKDIQFNTPAVKDIYTVDVRKHGDADSIRGALVQQLVGPVRWTQTIQAMVASGVKVIVECGPGRVLTGLNRRIEKNKEIAMLAIEDSDSLQAALKACVE</sequence>
<dbReference type="SMART" id="SM00827">
    <property type="entry name" value="PKS_AT"/>
    <property type="match status" value="1"/>
</dbReference>
<comment type="caution">
    <text evidence="9">The sequence shown here is derived from an EMBL/GenBank/DDBJ whole genome shotgun (WGS) entry which is preliminary data.</text>
</comment>
<dbReference type="InterPro" id="IPR024925">
    <property type="entry name" value="Malonyl_CoA-ACP_transAc"/>
</dbReference>